<dbReference type="PANTHER" id="PTHR43300:SF7">
    <property type="entry name" value="UDP-N-ACETYLBACILLOSAMINE N-ACETYLTRANSFERASE"/>
    <property type="match status" value="1"/>
</dbReference>
<dbReference type="Gene3D" id="2.160.10.10">
    <property type="entry name" value="Hexapeptide repeat proteins"/>
    <property type="match status" value="1"/>
</dbReference>
<dbReference type="GO" id="GO:0016746">
    <property type="term" value="F:acyltransferase activity"/>
    <property type="evidence" value="ECO:0007669"/>
    <property type="project" value="UniProtKB-KW"/>
</dbReference>
<evidence type="ECO:0000259" key="4">
    <source>
        <dbReference type="Pfam" id="PF17836"/>
    </source>
</evidence>
<keyword evidence="5" id="KW-0808">Transferase</keyword>
<dbReference type="RefSeq" id="WP_004338644.1">
    <property type="nucleotide sequence ID" value="NZ_JH660660.1"/>
</dbReference>
<keyword evidence="6" id="KW-1185">Reference proteome</keyword>
<dbReference type="InterPro" id="IPR041561">
    <property type="entry name" value="PglD_N"/>
</dbReference>
<keyword evidence="5" id="KW-0012">Acyltransferase</keyword>
<feature type="binding site" evidence="3">
    <location>
        <position position="74"/>
    </location>
    <ligand>
        <name>substrate</name>
    </ligand>
</feature>
<dbReference type="Pfam" id="PF17836">
    <property type="entry name" value="PglD_N"/>
    <property type="match status" value="1"/>
</dbReference>
<dbReference type="NCBIfam" id="TIGR03570">
    <property type="entry name" value="NeuD_NnaD"/>
    <property type="match status" value="1"/>
</dbReference>
<dbReference type="Proteomes" id="UP000002786">
    <property type="component" value="Unassembled WGS sequence"/>
</dbReference>
<name>I4Z9E0_9BACT</name>
<dbReference type="HOGENOM" id="CLU_081811_1_1_10"/>
<accession>I4Z9E0</accession>
<dbReference type="SUPFAM" id="SSF51161">
    <property type="entry name" value="Trimeric LpxA-like enzymes"/>
    <property type="match status" value="1"/>
</dbReference>
<feature type="active site" description="Proton acceptor" evidence="2">
    <location>
        <position position="143"/>
    </location>
</feature>
<dbReference type="EMBL" id="JH660660">
    <property type="protein sequence ID" value="EIM32832.1"/>
    <property type="molecule type" value="Genomic_DNA"/>
</dbReference>
<dbReference type="Gene3D" id="3.40.50.20">
    <property type="match status" value="1"/>
</dbReference>
<evidence type="ECO:0000313" key="5">
    <source>
        <dbReference type="EMBL" id="EIM32832.1"/>
    </source>
</evidence>
<evidence type="ECO:0000256" key="3">
    <source>
        <dbReference type="PIRSR" id="PIRSR620019-2"/>
    </source>
</evidence>
<proteinExistence type="inferred from homology"/>
<dbReference type="InterPro" id="IPR050179">
    <property type="entry name" value="Trans_hexapeptide_repeat"/>
</dbReference>
<evidence type="ECO:0000256" key="2">
    <source>
        <dbReference type="PIRSR" id="PIRSR620019-1"/>
    </source>
</evidence>
<organism evidence="5 6">
    <name type="scientific">Prevotella bivia DSM 20514</name>
    <dbReference type="NCBI Taxonomy" id="868129"/>
    <lineage>
        <taxon>Bacteria</taxon>
        <taxon>Pseudomonadati</taxon>
        <taxon>Bacteroidota</taxon>
        <taxon>Bacteroidia</taxon>
        <taxon>Bacteroidales</taxon>
        <taxon>Prevotellaceae</taxon>
        <taxon>Prevotella</taxon>
    </lineage>
</organism>
<evidence type="ECO:0000256" key="1">
    <source>
        <dbReference type="ARBA" id="ARBA00007274"/>
    </source>
</evidence>
<dbReference type="CDD" id="cd03360">
    <property type="entry name" value="LbH_AT_putative"/>
    <property type="match status" value="1"/>
</dbReference>
<sequence>MRKIAIFGAGGMGREVACIIRRINEVRNVPQWDFIGFYDDGIPAGTQTDEGVVLGGIKELNEYNSPLNVVIAIGNPKVYKKIRDNLVNPKISYPNIIDPTVEFWDINNYVIGEGNIICPHCTISCNVTIGNYNILNGDISLRHDVRIGSYNAIMPGVRISGGVVMGNGVFIGLNAAVAQYLKVADNVRIGAGSILLSDTEADAFYTGVPAKKHTKEVETSGSY</sequence>
<feature type="site" description="Increases basicity of active site His" evidence="2">
    <location>
        <position position="144"/>
    </location>
</feature>
<dbReference type="InterPro" id="IPR011004">
    <property type="entry name" value="Trimer_LpxA-like_sf"/>
</dbReference>
<evidence type="ECO:0000313" key="6">
    <source>
        <dbReference type="Proteomes" id="UP000002786"/>
    </source>
</evidence>
<reference evidence="5 6" key="1">
    <citation type="submission" date="2012-02" db="EMBL/GenBank/DDBJ databases">
        <title>Improved High-Quality Draft genome of Prevotella bivia DSM 20514.</title>
        <authorList>
            <consortium name="US DOE Joint Genome Institute (JGI-PGF)"/>
            <person name="Lucas S."/>
            <person name="Copeland A."/>
            <person name="Lapidus A."/>
            <person name="Bruce D."/>
            <person name="Goodwin L."/>
            <person name="Pitluck S."/>
            <person name="Peters L."/>
            <person name="Mikhailova N."/>
            <person name="Munk A.C.C."/>
            <person name="Kyrpides N."/>
            <person name="Mavromatis K."/>
            <person name="Detter J.C."/>
            <person name="Han C."/>
            <person name="Land M."/>
            <person name="Hauser L."/>
            <person name="Markowitz V."/>
            <person name="Cheng J.-F."/>
            <person name="Hugenholtz P."/>
            <person name="Woyke T."/>
            <person name="Wu D."/>
            <person name="Gronow S."/>
            <person name="Wellnitz S."/>
            <person name="Brambilla E."/>
            <person name="Klenk H.-P."/>
            <person name="Eisen J.A."/>
        </authorList>
    </citation>
    <scope>NUCLEOTIDE SEQUENCE [LARGE SCALE GENOMIC DNA]</scope>
    <source>
        <strain evidence="5 6">DSM 20514</strain>
    </source>
</reference>
<feature type="domain" description="PglD N-terminal" evidence="4">
    <location>
        <begin position="3"/>
        <end position="84"/>
    </location>
</feature>
<dbReference type="GeneID" id="78531095"/>
<dbReference type="AlphaFoldDB" id="I4Z9E0"/>
<dbReference type="PANTHER" id="PTHR43300">
    <property type="entry name" value="ACETYLTRANSFERASE"/>
    <property type="match status" value="1"/>
</dbReference>
<gene>
    <name evidence="5" type="ORF">PrebiDRAFT_1103</name>
</gene>
<protein>
    <submittedName>
        <fullName evidence="5">Sugar O-acyltransferase, sialic acid O-acetyltransferase NeuD family</fullName>
    </submittedName>
</protein>
<dbReference type="InterPro" id="IPR020019">
    <property type="entry name" value="AcTrfase_PglD-like"/>
</dbReference>
<comment type="similarity">
    <text evidence="1">Belongs to the transferase hexapeptide repeat family.</text>
</comment>